<keyword evidence="2" id="KW-0479">Metal-binding</keyword>
<keyword evidence="3 6" id="KW-0378">Hydrolase</keyword>
<name>A0A6I4U6V0_9SPHN</name>
<feature type="domain" description="Metallo-beta-lactamase" evidence="5">
    <location>
        <begin position="57"/>
        <end position="273"/>
    </location>
</feature>
<evidence type="ECO:0000256" key="4">
    <source>
        <dbReference type="ARBA" id="ARBA00022833"/>
    </source>
</evidence>
<evidence type="ECO:0000313" key="7">
    <source>
        <dbReference type="Proteomes" id="UP000429229"/>
    </source>
</evidence>
<evidence type="ECO:0000259" key="5">
    <source>
        <dbReference type="SMART" id="SM00849"/>
    </source>
</evidence>
<dbReference type="CDD" id="cd16277">
    <property type="entry name" value="metallo-hydrolase-like_MBL-fold"/>
    <property type="match status" value="1"/>
</dbReference>
<organism evidence="6 7">
    <name type="scientific">Alteriqipengyuania halimionae</name>
    <dbReference type="NCBI Taxonomy" id="1926630"/>
    <lineage>
        <taxon>Bacteria</taxon>
        <taxon>Pseudomonadati</taxon>
        <taxon>Pseudomonadota</taxon>
        <taxon>Alphaproteobacteria</taxon>
        <taxon>Sphingomonadales</taxon>
        <taxon>Erythrobacteraceae</taxon>
        <taxon>Alteriqipengyuania</taxon>
    </lineage>
</organism>
<dbReference type="InterPro" id="IPR051013">
    <property type="entry name" value="MBL_superfamily_lactonases"/>
</dbReference>
<dbReference type="PANTHER" id="PTHR42978">
    <property type="entry name" value="QUORUM-QUENCHING LACTONASE YTNP-RELATED-RELATED"/>
    <property type="match status" value="1"/>
</dbReference>
<sequence>MSEAFRIGNLKVYRIEEWQGGFSPPEGLFAEFEPGAFAEQAPGFEPAFVRDGLIYGYLQSWLIDTGSETILVDTGAGNDKQRPGIPIFGELDGKFLDRLAEAGFAPEDIDKVFCTHLHIDHVGWNTRLVEGSWKPTFPNATYYFPTIDEAAWNPEKSRYRTLAGAEVNANVFEDSVAPIIEAGLAKLIETGDSIAKGMQAFDSPGHTPGHMVLQVEDSGEVAFFTGDILHHPMQVLRPDWNSVYCEDREVAAATRRGILDRAAALGARIVPAHFGAPHSVFVERHEDGFRPVYPPHATRTN</sequence>
<evidence type="ECO:0000256" key="2">
    <source>
        <dbReference type="ARBA" id="ARBA00022723"/>
    </source>
</evidence>
<protein>
    <submittedName>
        <fullName evidence="6">MBL fold metallo-hydrolase</fullName>
    </submittedName>
</protein>
<dbReference type="AlphaFoldDB" id="A0A6I4U6V0"/>
<dbReference type="Gene3D" id="3.60.15.10">
    <property type="entry name" value="Ribonuclease Z/Hydroxyacylglutathione hydrolase-like"/>
    <property type="match status" value="1"/>
</dbReference>
<dbReference type="OrthoDB" id="9773738at2"/>
<dbReference type="EMBL" id="WTYR01000001">
    <property type="protein sequence ID" value="MXP10593.1"/>
    <property type="molecule type" value="Genomic_DNA"/>
</dbReference>
<gene>
    <name evidence="6" type="ORF">GRI68_10430</name>
</gene>
<dbReference type="InterPro" id="IPR036866">
    <property type="entry name" value="RibonucZ/Hydroxyglut_hydro"/>
</dbReference>
<comment type="caution">
    <text evidence="6">The sequence shown here is derived from an EMBL/GenBank/DDBJ whole genome shotgun (WGS) entry which is preliminary data.</text>
</comment>
<dbReference type="SMART" id="SM00849">
    <property type="entry name" value="Lactamase_B"/>
    <property type="match status" value="1"/>
</dbReference>
<accession>A0A6I4U6V0</accession>
<dbReference type="GO" id="GO:0016787">
    <property type="term" value="F:hydrolase activity"/>
    <property type="evidence" value="ECO:0007669"/>
    <property type="project" value="UniProtKB-KW"/>
</dbReference>
<evidence type="ECO:0000256" key="1">
    <source>
        <dbReference type="ARBA" id="ARBA00007749"/>
    </source>
</evidence>
<dbReference type="PANTHER" id="PTHR42978:SF6">
    <property type="entry name" value="QUORUM-QUENCHING LACTONASE YTNP-RELATED"/>
    <property type="match status" value="1"/>
</dbReference>
<dbReference type="Proteomes" id="UP000429229">
    <property type="component" value="Unassembled WGS sequence"/>
</dbReference>
<evidence type="ECO:0000256" key="3">
    <source>
        <dbReference type="ARBA" id="ARBA00022801"/>
    </source>
</evidence>
<dbReference type="RefSeq" id="WP_160617177.1">
    <property type="nucleotide sequence ID" value="NZ_WTYR01000001.1"/>
</dbReference>
<keyword evidence="4" id="KW-0862">Zinc</keyword>
<proteinExistence type="inferred from homology"/>
<dbReference type="Pfam" id="PF00753">
    <property type="entry name" value="Lactamase_B"/>
    <property type="match status" value="1"/>
</dbReference>
<comment type="similarity">
    <text evidence="1">Belongs to the metallo-beta-lactamase superfamily.</text>
</comment>
<dbReference type="GO" id="GO:0046872">
    <property type="term" value="F:metal ion binding"/>
    <property type="evidence" value="ECO:0007669"/>
    <property type="project" value="UniProtKB-KW"/>
</dbReference>
<evidence type="ECO:0000313" key="6">
    <source>
        <dbReference type="EMBL" id="MXP10593.1"/>
    </source>
</evidence>
<dbReference type="SUPFAM" id="SSF56281">
    <property type="entry name" value="Metallo-hydrolase/oxidoreductase"/>
    <property type="match status" value="1"/>
</dbReference>
<keyword evidence="7" id="KW-1185">Reference proteome</keyword>
<dbReference type="InterPro" id="IPR001279">
    <property type="entry name" value="Metallo-B-lactamas"/>
</dbReference>
<reference evidence="6 7" key="1">
    <citation type="submission" date="2019-12" db="EMBL/GenBank/DDBJ databases">
        <title>Genomic-based taxomic classification of the family Erythrobacteraceae.</title>
        <authorList>
            <person name="Xu L."/>
        </authorList>
    </citation>
    <scope>NUCLEOTIDE SEQUENCE [LARGE SCALE GENOMIC DNA]</scope>
    <source>
        <strain evidence="6 7">LMG 29519</strain>
    </source>
</reference>